<dbReference type="PANTHER" id="PTHR33931:SF5">
    <property type="entry name" value="UPF0299 MEMBRANE PROTEIN YOHJ"/>
    <property type="match status" value="1"/>
</dbReference>
<comment type="subcellular location">
    <subcellularLocation>
        <location evidence="1">Cell membrane</location>
        <topology evidence="1">Multi-pass membrane protein</topology>
    </subcellularLocation>
</comment>
<keyword evidence="5 6" id="KW-0472">Membrane</keyword>
<name>A0A5Q0TD61_9VIBR</name>
<keyword evidence="4 6" id="KW-1133">Transmembrane helix</keyword>
<keyword evidence="3 6" id="KW-0812">Transmembrane</keyword>
<feature type="transmembrane region" description="Helical" evidence="6">
    <location>
        <begin position="93"/>
        <end position="112"/>
    </location>
</feature>
<feature type="transmembrane region" description="Helical" evidence="6">
    <location>
        <begin position="28"/>
        <end position="52"/>
    </location>
</feature>
<feature type="transmembrane region" description="Helical" evidence="6">
    <location>
        <begin position="64"/>
        <end position="87"/>
    </location>
</feature>
<dbReference type="GO" id="GO:0005886">
    <property type="term" value="C:plasma membrane"/>
    <property type="evidence" value="ECO:0007669"/>
    <property type="project" value="UniProtKB-SubCell"/>
</dbReference>
<accession>A0A5Q0TD61</accession>
<dbReference type="Proteomes" id="UP000348942">
    <property type="component" value="Chromosome 1"/>
</dbReference>
<sequence length="131" mass="14201">MFKKVMGYIISFAIIMGCLWLGNGIQALLSLSIPGSIFGMLILFALLASGLIKVEWISPSAHAFIRYMIILFVPISVGLMDHFPMLIDNALSIFASSVGATTIVLVVLALSLQKILSSHDKVEKTSKSKES</sequence>
<proteinExistence type="predicted"/>
<evidence type="ECO:0000256" key="1">
    <source>
        <dbReference type="ARBA" id="ARBA00004651"/>
    </source>
</evidence>
<protein>
    <submittedName>
        <fullName evidence="7">CidA/LrgA family protein</fullName>
    </submittedName>
</protein>
<evidence type="ECO:0000313" key="7">
    <source>
        <dbReference type="EMBL" id="QGA65038.1"/>
    </source>
</evidence>
<dbReference type="EMBL" id="CP045699">
    <property type="protein sequence ID" value="QGA65038.1"/>
    <property type="molecule type" value="Genomic_DNA"/>
</dbReference>
<dbReference type="Pfam" id="PF03788">
    <property type="entry name" value="LrgA"/>
    <property type="match status" value="1"/>
</dbReference>
<keyword evidence="8" id="KW-1185">Reference proteome</keyword>
<gene>
    <name evidence="7" type="ORF">GFB47_06180</name>
</gene>
<evidence type="ECO:0000256" key="3">
    <source>
        <dbReference type="ARBA" id="ARBA00022692"/>
    </source>
</evidence>
<evidence type="ECO:0000256" key="2">
    <source>
        <dbReference type="ARBA" id="ARBA00022475"/>
    </source>
</evidence>
<reference evidence="7 8" key="1">
    <citation type="submission" date="2019-10" db="EMBL/GenBank/DDBJ databases">
        <title>Vibrio sp. nov., isolated from Coralline algae surface.</title>
        <authorList>
            <person name="Geng Y."/>
            <person name="Zhang X."/>
        </authorList>
    </citation>
    <scope>NUCLEOTIDE SEQUENCE [LARGE SCALE GENOMIC DNA]</scope>
    <source>
        <strain evidence="7 8">SM1977</strain>
    </source>
</reference>
<evidence type="ECO:0000256" key="4">
    <source>
        <dbReference type="ARBA" id="ARBA00022989"/>
    </source>
</evidence>
<feature type="transmembrane region" description="Helical" evidence="6">
    <location>
        <begin position="5"/>
        <end position="22"/>
    </location>
</feature>
<organism evidence="7 8">
    <name type="scientific">Vibrio algicola</name>
    <dbReference type="NCBI Taxonomy" id="2662262"/>
    <lineage>
        <taxon>Bacteria</taxon>
        <taxon>Pseudomonadati</taxon>
        <taxon>Pseudomonadota</taxon>
        <taxon>Gammaproteobacteria</taxon>
        <taxon>Vibrionales</taxon>
        <taxon>Vibrionaceae</taxon>
        <taxon>Vibrio</taxon>
    </lineage>
</organism>
<dbReference type="RefSeq" id="WP_153447188.1">
    <property type="nucleotide sequence ID" value="NZ_CP045699.1"/>
</dbReference>
<evidence type="ECO:0000256" key="6">
    <source>
        <dbReference type="SAM" id="Phobius"/>
    </source>
</evidence>
<evidence type="ECO:0000256" key="5">
    <source>
        <dbReference type="ARBA" id="ARBA00023136"/>
    </source>
</evidence>
<evidence type="ECO:0000313" key="8">
    <source>
        <dbReference type="Proteomes" id="UP000348942"/>
    </source>
</evidence>
<dbReference type="PANTHER" id="PTHR33931">
    <property type="entry name" value="HOLIN-LIKE PROTEIN CIDA-RELATED"/>
    <property type="match status" value="1"/>
</dbReference>
<keyword evidence="2" id="KW-1003">Cell membrane</keyword>
<dbReference type="AlphaFoldDB" id="A0A5Q0TD61"/>
<dbReference type="InterPro" id="IPR005538">
    <property type="entry name" value="LrgA/CidA"/>
</dbReference>